<dbReference type="GO" id="GO:0051301">
    <property type="term" value="P:cell division"/>
    <property type="evidence" value="ECO:0007669"/>
    <property type="project" value="UniProtKB-KW"/>
</dbReference>
<feature type="coiled-coil region" evidence="1">
    <location>
        <begin position="43"/>
        <end position="70"/>
    </location>
</feature>
<protein>
    <submittedName>
        <fullName evidence="2">Cell division protein FtsB</fullName>
    </submittedName>
</protein>
<evidence type="ECO:0000256" key="1">
    <source>
        <dbReference type="SAM" id="Coils"/>
    </source>
</evidence>
<dbReference type="AlphaFoldDB" id="A0A7H1AYS0"/>
<evidence type="ECO:0000313" key="3">
    <source>
        <dbReference type="Proteomes" id="UP000516346"/>
    </source>
</evidence>
<gene>
    <name evidence="2" type="ORF">ICW73_01325</name>
</gene>
<dbReference type="EMBL" id="CP061275">
    <property type="protein sequence ID" value="QNS01625.1"/>
    <property type="molecule type" value="Genomic_DNA"/>
</dbReference>
<dbReference type="Proteomes" id="UP000516346">
    <property type="component" value="Chromosome"/>
</dbReference>
<keyword evidence="2" id="KW-0132">Cell division</keyword>
<keyword evidence="1" id="KW-0175">Coiled coil</keyword>
<reference evidence="2 3" key="1">
    <citation type="submission" date="2020-09" db="EMBL/GenBank/DDBJ databases">
        <title>Genome sequence of the banana aphid, Pentalonia nigronervosa Coquerel (Hemiptera: Aphididae) and its symbionts.</title>
        <authorList>
            <person name="Mathers T.C."/>
            <person name="Mugford S.T."/>
            <person name="Hogenhout S.A."/>
            <person name="Tripathi L."/>
        </authorList>
    </citation>
    <scope>NUCLEOTIDE SEQUENCE [LARGE SCALE GENOMIC DNA]</scope>
    <source>
        <strain evidence="2">Ba4</strain>
    </source>
</reference>
<keyword evidence="2" id="KW-0131">Cell cycle</keyword>
<proteinExistence type="predicted"/>
<accession>A0A7H1AYS0</accession>
<evidence type="ECO:0000313" key="2">
    <source>
        <dbReference type="EMBL" id="QNS01625.1"/>
    </source>
</evidence>
<sequence>MKILKIFLFFILFWLQYSLWLGKNGYFNYIKMYKTVLLEEQNNLRMDKRNEKIILRIKQLQNNIKHIKKKCIH</sequence>
<name>A0A7H1AYS0_9GAMM</name>
<organism evidence="2 3">
    <name type="scientific">Buchnera aphidicola</name>
    <name type="common">Pentalonia nigronervosa</name>
    <dbReference type="NCBI Taxonomy" id="1309793"/>
    <lineage>
        <taxon>Bacteria</taxon>
        <taxon>Pseudomonadati</taxon>
        <taxon>Pseudomonadota</taxon>
        <taxon>Gammaproteobacteria</taxon>
        <taxon>Enterobacterales</taxon>
        <taxon>Erwiniaceae</taxon>
        <taxon>Buchnera</taxon>
    </lineage>
</organism>